<dbReference type="HAMAP" id="MF_00418">
    <property type="entry name" value="DapA"/>
    <property type="match status" value="1"/>
</dbReference>
<reference evidence="17 18" key="1">
    <citation type="submission" date="2019-04" db="EMBL/GenBank/DDBJ databases">
        <authorList>
            <person name="Feng G."/>
            <person name="Zhang J."/>
            <person name="Zhu H."/>
        </authorList>
    </citation>
    <scope>NUCLEOTIDE SEQUENCE [LARGE SCALE GENOMIC DNA]</scope>
    <source>
        <strain evidence="17 18">JCM 19491</strain>
    </source>
</reference>
<dbReference type="OrthoDB" id="9782828at2"/>
<keyword evidence="10 12" id="KW-0704">Schiff base</keyword>
<feature type="site" description="Part of a proton relay during catalysis" evidence="12">
    <location>
        <position position="111"/>
    </location>
</feature>
<evidence type="ECO:0000256" key="1">
    <source>
        <dbReference type="ARBA" id="ARBA00003294"/>
    </source>
</evidence>
<dbReference type="SUPFAM" id="SSF51569">
    <property type="entry name" value="Aldolase"/>
    <property type="match status" value="1"/>
</dbReference>
<evidence type="ECO:0000256" key="11">
    <source>
        <dbReference type="ARBA" id="ARBA00047836"/>
    </source>
</evidence>
<dbReference type="PANTHER" id="PTHR12128:SF66">
    <property type="entry name" value="4-HYDROXY-2-OXOGLUTARATE ALDOLASE, MITOCHONDRIAL"/>
    <property type="match status" value="1"/>
</dbReference>
<dbReference type="AlphaFoldDB" id="A0A4Z0MM41"/>
<comment type="catalytic activity">
    <reaction evidence="11 12">
        <text>L-aspartate 4-semialdehyde + pyruvate = (2S,4S)-4-hydroxy-2,3,4,5-tetrahydrodipicolinate + H2O + H(+)</text>
        <dbReference type="Rhea" id="RHEA:34171"/>
        <dbReference type="ChEBI" id="CHEBI:15361"/>
        <dbReference type="ChEBI" id="CHEBI:15377"/>
        <dbReference type="ChEBI" id="CHEBI:15378"/>
        <dbReference type="ChEBI" id="CHEBI:67139"/>
        <dbReference type="ChEBI" id="CHEBI:537519"/>
        <dbReference type="EC" id="4.3.3.7"/>
    </reaction>
</comment>
<evidence type="ECO:0000256" key="5">
    <source>
        <dbReference type="ARBA" id="ARBA00022490"/>
    </source>
</evidence>
<keyword evidence="16" id="KW-1133">Transmembrane helix</keyword>
<evidence type="ECO:0000256" key="3">
    <source>
        <dbReference type="ARBA" id="ARBA00007592"/>
    </source>
</evidence>
<evidence type="ECO:0000256" key="13">
    <source>
        <dbReference type="PIRNR" id="PIRNR001365"/>
    </source>
</evidence>
<dbReference type="GO" id="GO:0008840">
    <property type="term" value="F:4-hydroxy-tetrahydrodipicolinate synthase activity"/>
    <property type="evidence" value="ECO:0007669"/>
    <property type="project" value="UniProtKB-UniRule"/>
</dbReference>
<dbReference type="InterPro" id="IPR020625">
    <property type="entry name" value="Schiff_base-form_aldolases_AS"/>
</dbReference>
<protein>
    <recommendedName>
        <fullName evidence="4 12">4-hydroxy-tetrahydrodipicolinate synthase</fullName>
        <shortName evidence="12">HTPA synthase</shortName>
        <ecNumber evidence="4 12">4.3.3.7</ecNumber>
    </recommendedName>
</protein>
<dbReference type="EMBL" id="SRKZ01000003">
    <property type="protein sequence ID" value="TGD80489.1"/>
    <property type="molecule type" value="Genomic_DNA"/>
</dbReference>
<keyword evidence="6 12" id="KW-0028">Amino-acid biosynthesis</keyword>
<dbReference type="GO" id="GO:0009089">
    <property type="term" value="P:lysine biosynthetic process via diaminopimelate"/>
    <property type="evidence" value="ECO:0007669"/>
    <property type="project" value="UniProtKB-UniRule"/>
</dbReference>
<dbReference type="PRINTS" id="PR00146">
    <property type="entry name" value="DHPICSNTHASE"/>
</dbReference>
<accession>A0A4Z0MM41</accession>
<comment type="caution">
    <text evidence="17">The sequence shown here is derived from an EMBL/GenBank/DDBJ whole genome shotgun (WGS) entry which is preliminary data.</text>
</comment>
<dbReference type="InterPro" id="IPR002220">
    <property type="entry name" value="DapA-like"/>
</dbReference>
<evidence type="ECO:0000313" key="18">
    <source>
        <dbReference type="Proteomes" id="UP000298284"/>
    </source>
</evidence>
<sequence length="289" mass="30975">MDKLRGTGVALVTPFTPTTDCAVDFDALRRLVDFTIDGGVEYLVINGTTAESPTLTTEEKAEILRVVREQAANRVPLVYGIGGNDTAAVVRTIQHTDLTGITALLSASPYYNKPSQRGIIAHYERIADASPVPVLLYNVPGRTSSNLTAATTLQLAHHPNIIGIKEASGNLEQCIAIAAAKPEDFLLISGDDMMTTSLISFGAIGIISVLANAFPRRFSDMTRHALTGDYKAASKLLFDFVELNPLMYEESNPVGVKAALEGLGVCSGTVRLPLMDATEGLKTRIQKLL</sequence>
<dbReference type="CDD" id="cd00950">
    <property type="entry name" value="DHDPS"/>
    <property type="match status" value="1"/>
</dbReference>
<dbReference type="GO" id="GO:0019877">
    <property type="term" value="P:diaminopimelate biosynthetic process"/>
    <property type="evidence" value="ECO:0007669"/>
    <property type="project" value="UniProtKB-UniRule"/>
</dbReference>
<comment type="subunit">
    <text evidence="12">Homotetramer; dimer of dimers.</text>
</comment>
<keyword evidence="8 12" id="KW-0457">Lysine biosynthesis</keyword>
<dbReference type="Gene3D" id="3.20.20.70">
    <property type="entry name" value="Aldolase class I"/>
    <property type="match status" value="1"/>
</dbReference>
<dbReference type="PANTHER" id="PTHR12128">
    <property type="entry name" value="DIHYDRODIPICOLINATE SYNTHASE"/>
    <property type="match status" value="1"/>
</dbReference>
<keyword evidence="16" id="KW-0472">Membrane</keyword>
<dbReference type="Pfam" id="PF00701">
    <property type="entry name" value="DHDPS"/>
    <property type="match status" value="1"/>
</dbReference>
<dbReference type="GO" id="GO:0005829">
    <property type="term" value="C:cytosol"/>
    <property type="evidence" value="ECO:0007669"/>
    <property type="project" value="TreeGrafter"/>
</dbReference>
<dbReference type="PIRSF" id="PIRSF001365">
    <property type="entry name" value="DHDPS"/>
    <property type="match status" value="1"/>
</dbReference>
<feature type="binding site" evidence="12 15">
    <location>
        <position position="49"/>
    </location>
    <ligand>
        <name>pyruvate</name>
        <dbReference type="ChEBI" id="CHEBI:15361"/>
    </ligand>
</feature>
<organism evidence="17 18">
    <name type="scientific">Hymenobacter wooponensis</name>
    <dbReference type="NCBI Taxonomy" id="1525360"/>
    <lineage>
        <taxon>Bacteria</taxon>
        <taxon>Pseudomonadati</taxon>
        <taxon>Bacteroidota</taxon>
        <taxon>Cytophagia</taxon>
        <taxon>Cytophagales</taxon>
        <taxon>Hymenobacteraceae</taxon>
        <taxon>Hymenobacter</taxon>
    </lineage>
</organism>
<feature type="site" description="Part of a proton relay during catalysis" evidence="12">
    <location>
        <position position="48"/>
    </location>
</feature>
<dbReference type="InterPro" id="IPR005263">
    <property type="entry name" value="DapA"/>
</dbReference>
<keyword evidence="9 12" id="KW-0456">Lyase</keyword>
<gene>
    <name evidence="12" type="primary">dapA</name>
    <name evidence="17" type="ORF">EU557_11690</name>
</gene>
<keyword evidence="7 12" id="KW-0220">Diaminopimelate biosynthesis</keyword>
<comment type="function">
    <text evidence="1 12">Catalyzes the condensation of (S)-aspartate-beta-semialdehyde [(S)-ASA] and pyruvate to 4-hydroxy-tetrahydrodipicolinate (HTPA).</text>
</comment>
<keyword evidence="5 12" id="KW-0963">Cytoplasm</keyword>
<evidence type="ECO:0000256" key="14">
    <source>
        <dbReference type="PIRSR" id="PIRSR001365-1"/>
    </source>
</evidence>
<evidence type="ECO:0000313" key="17">
    <source>
        <dbReference type="EMBL" id="TGD80489.1"/>
    </source>
</evidence>
<dbReference type="SMART" id="SM01130">
    <property type="entry name" value="DHDPS"/>
    <property type="match status" value="1"/>
</dbReference>
<keyword evidence="18" id="KW-1185">Reference proteome</keyword>
<feature type="active site" description="Schiff-base intermediate with substrate" evidence="12 14">
    <location>
        <position position="165"/>
    </location>
</feature>
<feature type="active site" description="Proton donor/acceptor" evidence="12 14">
    <location>
        <position position="137"/>
    </location>
</feature>
<keyword evidence="16" id="KW-0812">Transmembrane</keyword>
<comment type="similarity">
    <text evidence="3 12 13">Belongs to the DapA family.</text>
</comment>
<dbReference type="NCBIfam" id="TIGR00674">
    <property type="entry name" value="dapA"/>
    <property type="match status" value="1"/>
</dbReference>
<dbReference type="EC" id="4.3.3.7" evidence="4 12"/>
<evidence type="ECO:0000256" key="2">
    <source>
        <dbReference type="ARBA" id="ARBA00005120"/>
    </source>
</evidence>
<evidence type="ECO:0000256" key="15">
    <source>
        <dbReference type="PIRSR" id="PIRSR001365-2"/>
    </source>
</evidence>
<evidence type="ECO:0000256" key="9">
    <source>
        <dbReference type="ARBA" id="ARBA00023239"/>
    </source>
</evidence>
<name>A0A4Z0MM41_9BACT</name>
<dbReference type="RefSeq" id="WP_135530638.1">
    <property type="nucleotide sequence ID" value="NZ_SRKZ01000003.1"/>
</dbReference>
<comment type="caution">
    <text evidence="12">Was originally thought to be a dihydrodipicolinate synthase (DHDPS), catalyzing the condensation of (S)-aspartate-beta-semialdehyde [(S)-ASA] and pyruvate to dihydrodipicolinate (DHDP). However, it was shown in E.coli that the product of the enzymatic reaction is not dihydrodipicolinate but in fact (4S)-4-hydroxy-2,3,4,5-tetrahydro-(2S)-dipicolinic acid (HTPA), and that the consecutive dehydration reaction leading to DHDP is not spontaneous but catalyzed by DapB.</text>
</comment>
<dbReference type="InterPro" id="IPR013785">
    <property type="entry name" value="Aldolase_TIM"/>
</dbReference>
<dbReference type="Proteomes" id="UP000298284">
    <property type="component" value="Unassembled WGS sequence"/>
</dbReference>
<evidence type="ECO:0000256" key="8">
    <source>
        <dbReference type="ARBA" id="ARBA00023154"/>
    </source>
</evidence>
<dbReference type="PROSITE" id="PS00666">
    <property type="entry name" value="DHDPS_2"/>
    <property type="match status" value="1"/>
</dbReference>
<feature type="binding site" evidence="12 15">
    <location>
        <position position="207"/>
    </location>
    <ligand>
        <name>pyruvate</name>
        <dbReference type="ChEBI" id="CHEBI:15361"/>
    </ligand>
</feature>
<dbReference type="UniPathway" id="UPA00034">
    <property type="reaction ID" value="UER00017"/>
</dbReference>
<evidence type="ECO:0000256" key="4">
    <source>
        <dbReference type="ARBA" id="ARBA00012086"/>
    </source>
</evidence>
<evidence type="ECO:0000256" key="7">
    <source>
        <dbReference type="ARBA" id="ARBA00022915"/>
    </source>
</evidence>
<comment type="subcellular location">
    <subcellularLocation>
        <location evidence="12">Cytoplasm</location>
    </subcellularLocation>
</comment>
<comment type="pathway">
    <text evidence="2 12">Amino-acid biosynthesis; L-lysine biosynthesis via DAP pathway; (S)-tetrahydrodipicolinate from L-aspartate: step 3/4.</text>
</comment>
<evidence type="ECO:0000256" key="16">
    <source>
        <dbReference type="SAM" id="Phobius"/>
    </source>
</evidence>
<evidence type="ECO:0000256" key="6">
    <source>
        <dbReference type="ARBA" id="ARBA00022605"/>
    </source>
</evidence>
<evidence type="ECO:0000256" key="12">
    <source>
        <dbReference type="HAMAP-Rule" id="MF_00418"/>
    </source>
</evidence>
<feature type="transmembrane region" description="Helical" evidence="16">
    <location>
        <begin position="193"/>
        <end position="214"/>
    </location>
</feature>
<evidence type="ECO:0000256" key="10">
    <source>
        <dbReference type="ARBA" id="ARBA00023270"/>
    </source>
</evidence>
<proteinExistence type="inferred from homology"/>